<feature type="compositionally biased region" description="Polar residues" evidence="1">
    <location>
        <begin position="291"/>
        <end position="315"/>
    </location>
</feature>
<name>W8BEH0_CERCA</name>
<dbReference type="OrthoDB" id="8030919at2759"/>
<feature type="region of interest" description="Disordered" evidence="1">
    <location>
        <begin position="262"/>
        <end position="315"/>
    </location>
</feature>
<dbReference type="AlphaFoldDB" id="W8BEH0"/>
<reference evidence="3" key="2">
    <citation type="journal article" date="2014" name="BMC Genomics">
        <title>A genomic perspective to assessing quality of mass-reared SIT flies used in Mediterranean fruit fly (Ceratitis capitata) eradication in California.</title>
        <authorList>
            <person name="Calla B."/>
            <person name="Hall B."/>
            <person name="Hou S."/>
            <person name="Geib S.M."/>
        </authorList>
    </citation>
    <scope>NUCLEOTIDE SEQUENCE</scope>
</reference>
<evidence type="ECO:0000256" key="2">
    <source>
        <dbReference type="SAM" id="SignalP"/>
    </source>
</evidence>
<protein>
    <submittedName>
        <fullName evidence="3">Uncharacterized protein</fullName>
    </submittedName>
</protein>
<evidence type="ECO:0000256" key="1">
    <source>
        <dbReference type="SAM" id="MobiDB-lite"/>
    </source>
</evidence>
<dbReference type="EMBL" id="GAMC01006865">
    <property type="protein sequence ID" value="JAB99690.1"/>
    <property type="molecule type" value="mRNA"/>
</dbReference>
<keyword evidence="2" id="KW-0732">Signal</keyword>
<feature type="region of interest" description="Disordered" evidence="1">
    <location>
        <begin position="26"/>
        <end position="93"/>
    </location>
</feature>
<feature type="compositionally biased region" description="Low complexity" evidence="1">
    <location>
        <begin position="56"/>
        <end position="73"/>
    </location>
</feature>
<proteinExistence type="evidence at transcript level"/>
<reference evidence="3" key="1">
    <citation type="submission" date="2013-07" db="EMBL/GenBank/DDBJ databases">
        <authorList>
            <person name="Geib S."/>
        </authorList>
    </citation>
    <scope>NUCLEOTIDE SEQUENCE</scope>
</reference>
<evidence type="ECO:0000313" key="3">
    <source>
        <dbReference type="EMBL" id="JAB99690.1"/>
    </source>
</evidence>
<organism evidence="3">
    <name type="scientific">Ceratitis capitata</name>
    <name type="common">Mediterranean fruit fly</name>
    <name type="synonym">Tephritis capitata</name>
    <dbReference type="NCBI Taxonomy" id="7213"/>
    <lineage>
        <taxon>Eukaryota</taxon>
        <taxon>Metazoa</taxon>
        <taxon>Ecdysozoa</taxon>
        <taxon>Arthropoda</taxon>
        <taxon>Hexapoda</taxon>
        <taxon>Insecta</taxon>
        <taxon>Pterygota</taxon>
        <taxon>Neoptera</taxon>
        <taxon>Endopterygota</taxon>
        <taxon>Diptera</taxon>
        <taxon>Brachycera</taxon>
        <taxon>Muscomorpha</taxon>
        <taxon>Tephritoidea</taxon>
        <taxon>Tephritidae</taxon>
        <taxon>Ceratitis</taxon>
        <taxon>Ceratitis</taxon>
    </lineage>
</organism>
<sequence>MKYFTNSKLLVTFICVHLVQHASSAPQGWTQPRFNSTAGQATQNRQPGSWQANGGWNSLQQQQQPSQWPRRNQTVGNQNYYKPNSTRGSYNNNWERGNGSYQPQGERVWLNSNQSHPFIQVPGFRKPSNIFAAAKQPNRSISEGAGWRQPNNWSTQNRNATQWYPAARPSNNFTYGGQLTPSGASWAAPVSPAGNTNGHGGVSNSSRSGYTGVPAVNQWNSTASNPVWNARLPGSALVAGVSGANRTAPAAPFGSNAFNGQGWNIPNNPSPYGSVNSGSNSDAQLAPLAGHTNTGMSYPNGSQQQSQSRGPYNTNPYANLFV</sequence>
<feature type="compositionally biased region" description="Polar residues" evidence="1">
    <location>
        <begin position="262"/>
        <end position="283"/>
    </location>
</feature>
<feature type="signal peptide" evidence="2">
    <location>
        <begin position="1"/>
        <end position="24"/>
    </location>
</feature>
<feature type="compositionally biased region" description="Polar residues" evidence="1">
    <location>
        <begin position="26"/>
        <end position="55"/>
    </location>
</feature>
<accession>W8BEH0</accession>
<feature type="chain" id="PRO_5004906361" evidence="2">
    <location>
        <begin position="25"/>
        <end position="322"/>
    </location>
</feature>
<feature type="compositionally biased region" description="Polar residues" evidence="1">
    <location>
        <begin position="74"/>
        <end position="93"/>
    </location>
</feature>